<dbReference type="SUPFAM" id="SSF46785">
    <property type="entry name" value="Winged helix' DNA-binding domain"/>
    <property type="match status" value="1"/>
</dbReference>
<dbReference type="Gene3D" id="3.40.190.10">
    <property type="entry name" value="Periplasmic binding protein-like II"/>
    <property type="match status" value="2"/>
</dbReference>
<dbReference type="GO" id="GO:0032993">
    <property type="term" value="C:protein-DNA complex"/>
    <property type="evidence" value="ECO:0007669"/>
    <property type="project" value="TreeGrafter"/>
</dbReference>
<dbReference type="InterPro" id="IPR036388">
    <property type="entry name" value="WH-like_DNA-bd_sf"/>
</dbReference>
<accession>A0A496PI46</accession>
<evidence type="ECO:0000313" key="6">
    <source>
        <dbReference type="EMBL" id="RKW70161.1"/>
    </source>
</evidence>
<name>A0A496PI46_9MICC</name>
<gene>
    <name evidence="6" type="ORF">DWQ67_09455</name>
</gene>
<sequence length="304" mass="33594">MLDLHRLRLLRELALRGTVGAVAEALNYAPSTVSAQLSRLEKEAGTELLAHAGRGVRLTPAAQVLVAHAEELLNGMERAEAALAASQSEVTGTVRLSMFQTAALALLPGTLRRLRDEHPQLRVEMTQREPERALRETWARDFDLVVAEHYPEHATEILPDMEHTPLVQDPLRLAVPPDEDGPFSLLRSLSDAALVPWVLEPAPAASRHWTLQQCRQAGFEPDVRYESADLQAHLQLIESGLAVAIVPGILGGYRAPNVRWIDLDRGPHRQIFTALRLSTVHHPAAQAVRRALQDEARRLQGPRG</sequence>
<evidence type="ECO:0000313" key="7">
    <source>
        <dbReference type="Proteomes" id="UP000273119"/>
    </source>
</evidence>
<dbReference type="Pfam" id="PF00126">
    <property type="entry name" value="HTH_1"/>
    <property type="match status" value="1"/>
</dbReference>
<dbReference type="PANTHER" id="PTHR30346">
    <property type="entry name" value="TRANSCRIPTIONAL DUAL REGULATOR HCAR-RELATED"/>
    <property type="match status" value="1"/>
</dbReference>
<comment type="similarity">
    <text evidence="1">Belongs to the LysR transcriptional regulatory family.</text>
</comment>
<dbReference type="EMBL" id="QQXL01000005">
    <property type="protein sequence ID" value="RKW70161.1"/>
    <property type="molecule type" value="Genomic_DNA"/>
</dbReference>
<dbReference type="InterPro" id="IPR005119">
    <property type="entry name" value="LysR_subst-bd"/>
</dbReference>
<evidence type="ECO:0000256" key="2">
    <source>
        <dbReference type="ARBA" id="ARBA00023015"/>
    </source>
</evidence>
<dbReference type="InterPro" id="IPR000847">
    <property type="entry name" value="LysR_HTH_N"/>
</dbReference>
<evidence type="ECO:0000259" key="5">
    <source>
        <dbReference type="PROSITE" id="PS50931"/>
    </source>
</evidence>
<evidence type="ECO:0000256" key="1">
    <source>
        <dbReference type="ARBA" id="ARBA00009437"/>
    </source>
</evidence>
<evidence type="ECO:0000256" key="4">
    <source>
        <dbReference type="ARBA" id="ARBA00023163"/>
    </source>
</evidence>
<dbReference type="RefSeq" id="WP_121485350.1">
    <property type="nucleotide sequence ID" value="NZ_QQXL01000005.1"/>
</dbReference>
<dbReference type="Proteomes" id="UP000273119">
    <property type="component" value="Unassembled WGS sequence"/>
</dbReference>
<protein>
    <submittedName>
        <fullName evidence="6">LysR family transcriptional regulator</fullName>
    </submittedName>
</protein>
<feature type="domain" description="HTH lysR-type" evidence="5">
    <location>
        <begin position="2"/>
        <end position="59"/>
    </location>
</feature>
<dbReference type="InterPro" id="IPR036390">
    <property type="entry name" value="WH_DNA-bd_sf"/>
</dbReference>
<keyword evidence="7" id="KW-1185">Reference proteome</keyword>
<dbReference type="PROSITE" id="PS50931">
    <property type="entry name" value="HTH_LYSR"/>
    <property type="match status" value="1"/>
</dbReference>
<dbReference type="SUPFAM" id="SSF53850">
    <property type="entry name" value="Periplasmic binding protein-like II"/>
    <property type="match status" value="1"/>
</dbReference>
<organism evidence="6 7">
    <name type="scientific">Galactobacter caseinivorans</name>
    <dbReference type="NCBI Taxonomy" id="2676123"/>
    <lineage>
        <taxon>Bacteria</taxon>
        <taxon>Bacillati</taxon>
        <taxon>Actinomycetota</taxon>
        <taxon>Actinomycetes</taxon>
        <taxon>Micrococcales</taxon>
        <taxon>Micrococcaceae</taxon>
        <taxon>Galactobacter</taxon>
    </lineage>
</organism>
<proteinExistence type="inferred from homology"/>
<keyword evidence="4" id="KW-0804">Transcription</keyword>
<dbReference type="GO" id="GO:0003700">
    <property type="term" value="F:DNA-binding transcription factor activity"/>
    <property type="evidence" value="ECO:0007669"/>
    <property type="project" value="InterPro"/>
</dbReference>
<keyword evidence="3" id="KW-0238">DNA-binding</keyword>
<dbReference type="Pfam" id="PF03466">
    <property type="entry name" value="LysR_substrate"/>
    <property type="match status" value="1"/>
</dbReference>
<dbReference type="AlphaFoldDB" id="A0A496PI46"/>
<keyword evidence="2" id="KW-0805">Transcription regulation</keyword>
<dbReference type="GO" id="GO:0003677">
    <property type="term" value="F:DNA binding"/>
    <property type="evidence" value="ECO:0007669"/>
    <property type="project" value="UniProtKB-KW"/>
</dbReference>
<dbReference type="Gene3D" id="1.10.10.10">
    <property type="entry name" value="Winged helix-like DNA-binding domain superfamily/Winged helix DNA-binding domain"/>
    <property type="match status" value="1"/>
</dbReference>
<dbReference type="PANTHER" id="PTHR30346:SF29">
    <property type="entry name" value="LYSR SUBSTRATE-BINDING"/>
    <property type="match status" value="1"/>
</dbReference>
<comment type="caution">
    <text evidence="6">The sequence shown here is derived from an EMBL/GenBank/DDBJ whole genome shotgun (WGS) entry which is preliminary data.</text>
</comment>
<evidence type="ECO:0000256" key="3">
    <source>
        <dbReference type="ARBA" id="ARBA00023125"/>
    </source>
</evidence>
<reference evidence="6 7" key="1">
    <citation type="submission" date="2018-07" db="EMBL/GenBank/DDBJ databases">
        <title>Arthrobacter sp. nov., isolated from raw cow's milk with high bacterial count.</title>
        <authorList>
            <person name="Hahne J."/>
            <person name="Isele D."/>
            <person name="Lipski A."/>
        </authorList>
    </citation>
    <scope>NUCLEOTIDE SEQUENCE [LARGE SCALE GENOMIC DNA]</scope>
    <source>
        <strain evidence="6 7">JZ R-183</strain>
    </source>
</reference>